<dbReference type="Proteomes" id="UP000595663">
    <property type="component" value="Chromosome"/>
</dbReference>
<dbReference type="EMBL" id="AP014545">
    <property type="protein sequence ID" value="BBB25612.1"/>
    <property type="molecule type" value="Genomic_DNA"/>
</dbReference>
<dbReference type="AlphaFoldDB" id="A0A7R6P8Z2"/>
<keyword evidence="2" id="KW-1185">Reference proteome</keyword>
<proteinExistence type="predicted"/>
<organism evidence="1 2">
    <name type="scientific">Amphritea japonica ATCC BAA-1530</name>
    <dbReference type="NCBI Taxonomy" id="1278309"/>
    <lineage>
        <taxon>Bacteria</taxon>
        <taxon>Pseudomonadati</taxon>
        <taxon>Pseudomonadota</taxon>
        <taxon>Gammaproteobacteria</taxon>
        <taxon>Oceanospirillales</taxon>
        <taxon>Oceanospirillaceae</taxon>
        <taxon>Amphritea</taxon>
    </lineage>
</organism>
<evidence type="ECO:0000313" key="2">
    <source>
        <dbReference type="Proteomes" id="UP000595663"/>
    </source>
</evidence>
<reference evidence="1 2" key="1">
    <citation type="journal article" date="2008" name="Int. J. Syst. Evol. Microbiol.">
        <title>Amphritea japonica sp. nov. and Amphritea balenae sp. nov., isolated from the sediment adjacent to sperm whale carcasses off Kagoshima, Japan.</title>
        <authorList>
            <person name="Miyazaki M."/>
            <person name="Nogi Y."/>
            <person name="Fujiwara Y."/>
            <person name="Kawato M."/>
            <person name="Nagahama T."/>
            <person name="Kubokawa K."/>
            <person name="Horikoshi K."/>
        </authorList>
    </citation>
    <scope>NUCLEOTIDE SEQUENCE [LARGE SCALE GENOMIC DNA]</scope>
    <source>
        <strain evidence="1 2">ATCC BAA-1530</strain>
    </source>
</reference>
<accession>A0A7R6P8Z2</accession>
<evidence type="ECO:0000313" key="1">
    <source>
        <dbReference type="EMBL" id="BBB25612.1"/>
    </source>
</evidence>
<dbReference type="KEGG" id="ajp:AMJAP_1015"/>
<gene>
    <name evidence="1" type="ORF">AMJAP_1015</name>
</gene>
<dbReference type="PROSITE" id="PS51257">
    <property type="entry name" value="PROKAR_LIPOPROTEIN"/>
    <property type="match status" value="1"/>
</dbReference>
<evidence type="ECO:0008006" key="3">
    <source>
        <dbReference type="Google" id="ProtNLM"/>
    </source>
</evidence>
<protein>
    <recommendedName>
        <fullName evidence="3">Lipoprotein</fullName>
    </recommendedName>
</protein>
<name>A0A7R6P8Z2_9GAMM</name>
<sequence length="131" mass="14697">MKHVTYLFLISILLQGCSGTRHSYLNLVENNNDISVLHIKKGDIVELLAIGNGFPGRWGYFPWAVSSSPEIASVDCIKSRSFIPFREPGVIFGGITCNLIAHEKGRTELYFGNKYNLSEDTYVERVDAIIE</sequence>